<dbReference type="SUPFAM" id="SSF52172">
    <property type="entry name" value="CheY-like"/>
    <property type="match status" value="1"/>
</dbReference>
<evidence type="ECO:0000313" key="5">
    <source>
        <dbReference type="Proteomes" id="UP001620514"/>
    </source>
</evidence>
<dbReference type="GO" id="GO:0003677">
    <property type="term" value="F:DNA binding"/>
    <property type="evidence" value="ECO:0007669"/>
    <property type="project" value="UniProtKB-KW"/>
</dbReference>
<evidence type="ECO:0000256" key="1">
    <source>
        <dbReference type="ARBA" id="ARBA00022553"/>
    </source>
</evidence>
<evidence type="ECO:0000313" key="4">
    <source>
        <dbReference type="EMBL" id="MFK4445853.1"/>
    </source>
</evidence>
<reference evidence="4 5" key="2">
    <citation type="submission" date="2024-11" db="EMBL/GenBank/DDBJ databases">
        <title>Using genomics to understand microbial adaptation to soil warming.</title>
        <authorList>
            <person name="Deangelis K.M. PhD."/>
        </authorList>
    </citation>
    <scope>NUCLEOTIDE SEQUENCE [LARGE SCALE GENOMIC DNA]</scope>
    <source>
        <strain evidence="4 5">GAS97</strain>
    </source>
</reference>
<dbReference type="Pfam" id="PF00072">
    <property type="entry name" value="Response_reg"/>
    <property type="match status" value="1"/>
</dbReference>
<dbReference type="EMBL" id="JBIYDN010000022">
    <property type="protein sequence ID" value="MFK4445853.1"/>
    <property type="molecule type" value="Genomic_DNA"/>
</dbReference>
<accession>A0ABW8MQ90</accession>
<keyword evidence="5" id="KW-1185">Reference proteome</keyword>
<dbReference type="PANTHER" id="PTHR44591">
    <property type="entry name" value="STRESS RESPONSE REGULATOR PROTEIN 1"/>
    <property type="match status" value="1"/>
</dbReference>
<gene>
    <name evidence="4" type="ORF">ABH943_005885</name>
</gene>
<dbReference type="Proteomes" id="UP001620514">
    <property type="component" value="Unassembled WGS sequence"/>
</dbReference>
<dbReference type="InterPro" id="IPR011006">
    <property type="entry name" value="CheY-like_superfamily"/>
</dbReference>
<evidence type="ECO:0000259" key="3">
    <source>
        <dbReference type="PROSITE" id="PS50110"/>
    </source>
</evidence>
<name>A0ABW8MQ90_9BURK</name>
<dbReference type="PANTHER" id="PTHR44591:SF3">
    <property type="entry name" value="RESPONSE REGULATORY DOMAIN-CONTAINING PROTEIN"/>
    <property type="match status" value="1"/>
</dbReference>
<dbReference type="InterPro" id="IPR050595">
    <property type="entry name" value="Bact_response_regulator"/>
</dbReference>
<reference evidence="4 5" key="1">
    <citation type="submission" date="2024-10" db="EMBL/GenBank/DDBJ databases">
        <authorList>
            <person name="Deangelis K."/>
            <person name="Huntemann M."/>
            <person name="Clum A."/>
            <person name="Wang J."/>
            <person name="Palaniappan K."/>
            <person name="Ritter S."/>
            <person name="Chen I.-M."/>
            <person name="Stamatis D."/>
            <person name="Reddy T."/>
            <person name="O'Malley R."/>
            <person name="Daum C."/>
            <person name="Ng V."/>
            <person name="Ivanova N."/>
            <person name="Kyrpides N."/>
            <person name="Woyke T."/>
        </authorList>
    </citation>
    <scope>NUCLEOTIDE SEQUENCE [LARGE SCALE GENOMIC DNA]</scope>
    <source>
        <strain evidence="4 5">GAS97</strain>
    </source>
</reference>
<keyword evidence="4" id="KW-0238">DNA-binding</keyword>
<sequence length="138" mass="15223">MLPGPTHHLLVADDDPGLLAAYVDYFEIHGYEVRAAQDGVDALAEYCRWFPALVILDIQMPRLDGREVAREIRRRKRGPSPLLVAVSGLSSQAERALCLQSGFDHHVAKPAHMPVILAIVASHSRISDPDIAQVHSRC</sequence>
<dbReference type="InterPro" id="IPR001789">
    <property type="entry name" value="Sig_transdc_resp-reg_receiver"/>
</dbReference>
<dbReference type="SMART" id="SM00448">
    <property type="entry name" value="REC"/>
    <property type="match status" value="1"/>
</dbReference>
<keyword evidence="1 2" id="KW-0597">Phosphoprotein</keyword>
<evidence type="ECO:0000256" key="2">
    <source>
        <dbReference type="PROSITE-ProRule" id="PRU00169"/>
    </source>
</evidence>
<protein>
    <submittedName>
        <fullName evidence="4">DNA-binding response OmpR family regulator</fullName>
    </submittedName>
</protein>
<organism evidence="4 5">
    <name type="scientific">Caballeronia udeis</name>
    <dbReference type="NCBI Taxonomy" id="1232866"/>
    <lineage>
        <taxon>Bacteria</taxon>
        <taxon>Pseudomonadati</taxon>
        <taxon>Pseudomonadota</taxon>
        <taxon>Betaproteobacteria</taxon>
        <taxon>Burkholderiales</taxon>
        <taxon>Burkholderiaceae</taxon>
        <taxon>Caballeronia</taxon>
    </lineage>
</organism>
<dbReference type="Gene3D" id="3.40.50.2300">
    <property type="match status" value="1"/>
</dbReference>
<comment type="caution">
    <text evidence="4">The sequence shown here is derived from an EMBL/GenBank/DDBJ whole genome shotgun (WGS) entry which is preliminary data.</text>
</comment>
<feature type="domain" description="Response regulatory" evidence="3">
    <location>
        <begin position="8"/>
        <end position="124"/>
    </location>
</feature>
<dbReference type="PROSITE" id="PS50110">
    <property type="entry name" value="RESPONSE_REGULATORY"/>
    <property type="match status" value="1"/>
</dbReference>
<dbReference type="RefSeq" id="WP_404610807.1">
    <property type="nucleotide sequence ID" value="NZ_JBIYDN010000022.1"/>
</dbReference>
<feature type="modified residue" description="4-aspartylphosphate" evidence="2">
    <location>
        <position position="57"/>
    </location>
</feature>
<proteinExistence type="predicted"/>